<dbReference type="Proteomes" id="UP001183202">
    <property type="component" value="Unassembled WGS sequence"/>
</dbReference>
<keyword evidence="1" id="KW-0812">Transmembrane</keyword>
<accession>A0ABU2NGB5</accession>
<dbReference type="EMBL" id="JAVREJ010000024">
    <property type="protein sequence ID" value="MDT0352991.1"/>
    <property type="molecule type" value="Genomic_DNA"/>
</dbReference>
<evidence type="ECO:0000256" key="1">
    <source>
        <dbReference type="SAM" id="Phobius"/>
    </source>
</evidence>
<sequence>MSRFKLRRAPLRVATGAFILSSGLDKWKGDEQTAGGVHGFATGTYPFLKQIEPPKFLRLLAASEIAVGSALLIPVVPAAVAGAALVGFSAGLLGLYVRTPGMRRGRFDPRSTPEGLTISKDIWMLGTGLSLLIDGLSKDDEA</sequence>
<reference evidence="3" key="1">
    <citation type="submission" date="2023-07" db="EMBL/GenBank/DDBJ databases">
        <title>30 novel species of actinomycetes from the DSMZ collection.</title>
        <authorList>
            <person name="Nouioui I."/>
        </authorList>
    </citation>
    <scope>NUCLEOTIDE SEQUENCE [LARGE SCALE GENOMIC DNA]</scope>
    <source>
        <strain evidence="3">DSM 45834</strain>
    </source>
</reference>
<dbReference type="RefSeq" id="WP_311559503.1">
    <property type="nucleotide sequence ID" value="NZ_JAVREJ010000024.1"/>
</dbReference>
<keyword evidence="3" id="KW-1185">Reference proteome</keyword>
<proteinExistence type="predicted"/>
<evidence type="ECO:0000313" key="3">
    <source>
        <dbReference type="Proteomes" id="UP001183202"/>
    </source>
</evidence>
<keyword evidence="1" id="KW-0472">Membrane</keyword>
<evidence type="ECO:0008006" key="4">
    <source>
        <dbReference type="Google" id="ProtNLM"/>
    </source>
</evidence>
<organism evidence="2 3">
    <name type="scientific">Pseudonocardia charpentierae</name>
    <dbReference type="NCBI Taxonomy" id="3075545"/>
    <lineage>
        <taxon>Bacteria</taxon>
        <taxon>Bacillati</taxon>
        <taxon>Actinomycetota</taxon>
        <taxon>Actinomycetes</taxon>
        <taxon>Pseudonocardiales</taxon>
        <taxon>Pseudonocardiaceae</taxon>
        <taxon>Pseudonocardia</taxon>
    </lineage>
</organism>
<gene>
    <name evidence="2" type="ORF">RM445_26090</name>
</gene>
<keyword evidence="1" id="KW-1133">Transmembrane helix</keyword>
<feature type="transmembrane region" description="Helical" evidence="1">
    <location>
        <begin position="79"/>
        <end position="97"/>
    </location>
</feature>
<protein>
    <recommendedName>
        <fullName evidence="4">DoxX protein</fullName>
    </recommendedName>
</protein>
<evidence type="ECO:0000313" key="2">
    <source>
        <dbReference type="EMBL" id="MDT0352991.1"/>
    </source>
</evidence>
<name>A0ABU2NGB5_9PSEU</name>
<comment type="caution">
    <text evidence="2">The sequence shown here is derived from an EMBL/GenBank/DDBJ whole genome shotgun (WGS) entry which is preliminary data.</text>
</comment>